<dbReference type="STRING" id="1137284.GCA_001418205_03884"/>
<dbReference type="AlphaFoldDB" id="A0A0K6IV40"/>
<organism evidence="1 2">
    <name type="scientific">Marinomonas fungiae</name>
    <dbReference type="NCBI Taxonomy" id="1137284"/>
    <lineage>
        <taxon>Bacteria</taxon>
        <taxon>Pseudomonadati</taxon>
        <taxon>Pseudomonadota</taxon>
        <taxon>Gammaproteobacteria</taxon>
        <taxon>Oceanospirillales</taxon>
        <taxon>Oceanospirillaceae</taxon>
        <taxon>Marinomonas</taxon>
    </lineage>
</organism>
<dbReference type="Proteomes" id="UP000182769">
    <property type="component" value="Unassembled WGS sequence"/>
</dbReference>
<reference evidence="2" key="1">
    <citation type="submission" date="2015-08" db="EMBL/GenBank/DDBJ databases">
        <authorList>
            <person name="Varghese N."/>
        </authorList>
    </citation>
    <scope>NUCLEOTIDE SEQUENCE [LARGE SCALE GENOMIC DNA]</scope>
    <source>
        <strain evidence="2">JCM 18476</strain>
    </source>
</reference>
<sequence>MVEAVCRINVKLKDVTFDKKRNAIVFSNIIKSGNKSVDLIGRLARLLAKAANGKGSPVEDRKKKAGFKLDARKFSVAALEDHIQINYDFSGSSPDLIQPVKEIVYDVLTLHFNGITKSIKQLNEVDQPASDSYQASGFSNIQDVFEIIKILYEIAEYQGVKEFDVQVEGRGEHHKIGILSPPEKPDFKPDDEEISFLEYEVSDTHKKLPSIEVVPKSGKGKKVVLVNAEQYSELERGQAFSIDTYVPYDFTVKQISEKQYELISFSLSSVQMEIEH</sequence>
<keyword evidence="2" id="KW-1185">Reference proteome</keyword>
<accession>A0A0K6IV40</accession>
<protein>
    <submittedName>
        <fullName evidence="1">Uncharacterized protein</fullName>
    </submittedName>
</protein>
<evidence type="ECO:0000313" key="2">
    <source>
        <dbReference type="Proteomes" id="UP000182769"/>
    </source>
</evidence>
<gene>
    <name evidence="1" type="ORF">Ga0061065_1284</name>
</gene>
<name>A0A0K6IV40_9GAMM</name>
<dbReference type="EMBL" id="CYHG01000028">
    <property type="protein sequence ID" value="CUB06975.1"/>
    <property type="molecule type" value="Genomic_DNA"/>
</dbReference>
<evidence type="ECO:0000313" key="1">
    <source>
        <dbReference type="EMBL" id="CUB06975.1"/>
    </source>
</evidence>
<dbReference type="OrthoDB" id="6100818at2"/>
<dbReference type="RefSeq" id="WP_055464846.1">
    <property type="nucleotide sequence ID" value="NZ_CYHG01000028.1"/>
</dbReference>
<proteinExistence type="predicted"/>